<dbReference type="OrthoDB" id="6780995at2759"/>
<keyword evidence="3" id="KW-0862">Zinc</keyword>
<keyword evidence="1" id="KW-0479">Metal-binding</keyword>
<evidence type="ECO:0000256" key="1">
    <source>
        <dbReference type="ARBA" id="ARBA00022723"/>
    </source>
</evidence>
<dbReference type="Pfam" id="PF05485">
    <property type="entry name" value="THAP"/>
    <property type="match status" value="1"/>
</dbReference>
<feature type="coiled-coil region" evidence="6">
    <location>
        <begin position="148"/>
        <end position="182"/>
    </location>
</feature>
<evidence type="ECO:0000313" key="10">
    <source>
        <dbReference type="Proteomes" id="UP000801492"/>
    </source>
</evidence>
<keyword evidence="4 5" id="KW-0238">DNA-binding</keyword>
<evidence type="ECO:0000259" key="8">
    <source>
        <dbReference type="PROSITE" id="PS50950"/>
    </source>
</evidence>
<dbReference type="PANTHER" id="PTHR46600">
    <property type="entry name" value="THAP DOMAIN-CONTAINING"/>
    <property type="match status" value="1"/>
</dbReference>
<evidence type="ECO:0000313" key="9">
    <source>
        <dbReference type="EMBL" id="KAF2905729.1"/>
    </source>
</evidence>
<feature type="domain" description="THAP-type" evidence="8">
    <location>
        <begin position="1"/>
        <end position="80"/>
    </location>
</feature>
<reference evidence="9" key="1">
    <citation type="submission" date="2019-08" db="EMBL/GenBank/DDBJ databases">
        <title>The genome of the North American firefly Photinus pyralis.</title>
        <authorList>
            <consortium name="Photinus pyralis genome working group"/>
            <person name="Fallon T.R."/>
            <person name="Sander Lower S.E."/>
            <person name="Weng J.-K."/>
        </authorList>
    </citation>
    <scope>NUCLEOTIDE SEQUENCE</scope>
    <source>
        <strain evidence="9">TRF0915ILg1</strain>
        <tissue evidence="9">Whole body</tissue>
    </source>
</reference>
<feature type="compositionally biased region" description="Polar residues" evidence="7">
    <location>
        <begin position="118"/>
        <end position="130"/>
    </location>
</feature>
<dbReference type="PROSITE" id="PS50950">
    <property type="entry name" value="ZF_THAP"/>
    <property type="match status" value="1"/>
</dbReference>
<feature type="region of interest" description="Disordered" evidence="7">
    <location>
        <begin position="107"/>
        <end position="134"/>
    </location>
</feature>
<feature type="compositionally biased region" description="Low complexity" evidence="7">
    <location>
        <begin position="107"/>
        <end position="117"/>
    </location>
</feature>
<dbReference type="Proteomes" id="UP000801492">
    <property type="component" value="Unassembled WGS sequence"/>
</dbReference>
<keyword evidence="10" id="KW-1185">Reference proteome</keyword>
<gene>
    <name evidence="9" type="ORF">ILUMI_00442</name>
</gene>
<dbReference type="GO" id="GO:0008270">
    <property type="term" value="F:zinc ion binding"/>
    <property type="evidence" value="ECO:0007669"/>
    <property type="project" value="UniProtKB-KW"/>
</dbReference>
<dbReference type="InterPro" id="IPR006612">
    <property type="entry name" value="THAP_Znf"/>
</dbReference>
<proteinExistence type="predicted"/>
<dbReference type="InterPro" id="IPR026516">
    <property type="entry name" value="THAP1/10"/>
</dbReference>
<sequence length="203" mass="23497">MVNCCVWGCKSRSERKEPGVTFHRFPANEKRKRHWIKSTAIDHNPGQNERVCSLHFDRKFFYHTHTSKARLMDGAVPTIFPGLELSSQLEQKFEKEVLKLELDSSTSITRTPSPTTTELSYSTATKSSPDTPREAKLKKKLYQLHTLNKQNARKIKLLQQTVRRYKKRITSLKSSIKTLKSKNYPQTSSNNEYPFEVILLPLS</sequence>
<dbReference type="SMART" id="SM00692">
    <property type="entry name" value="DM3"/>
    <property type="match status" value="1"/>
</dbReference>
<comment type="caution">
    <text evidence="9">The sequence shown here is derived from an EMBL/GenBank/DDBJ whole genome shotgun (WGS) entry which is preliminary data.</text>
</comment>
<dbReference type="InterPro" id="IPR038441">
    <property type="entry name" value="THAP_Znf_sf"/>
</dbReference>
<dbReference type="SMART" id="SM00980">
    <property type="entry name" value="THAP"/>
    <property type="match status" value="1"/>
</dbReference>
<dbReference type="GO" id="GO:0043565">
    <property type="term" value="F:sequence-specific DNA binding"/>
    <property type="evidence" value="ECO:0007669"/>
    <property type="project" value="InterPro"/>
</dbReference>
<evidence type="ECO:0000256" key="4">
    <source>
        <dbReference type="ARBA" id="ARBA00023125"/>
    </source>
</evidence>
<dbReference type="AlphaFoldDB" id="A0A8K0GMM5"/>
<keyword evidence="2 5" id="KW-0863">Zinc-finger</keyword>
<accession>A0A8K0GMM5</accession>
<organism evidence="9 10">
    <name type="scientific">Ignelater luminosus</name>
    <name type="common">Cucubano</name>
    <name type="synonym">Pyrophorus luminosus</name>
    <dbReference type="NCBI Taxonomy" id="2038154"/>
    <lineage>
        <taxon>Eukaryota</taxon>
        <taxon>Metazoa</taxon>
        <taxon>Ecdysozoa</taxon>
        <taxon>Arthropoda</taxon>
        <taxon>Hexapoda</taxon>
        <taxon>Insecta</taxon>
        <taxon>Pterygota</taxon>
        <taxon>Neoptera</taxon>
        <taxon>Endopterygota</taxon>
        <taxon>Coleoptera</taxon>
        <taxon>Polyphaga</taxon>
        <taxon>Elateriformia</taxon>
        <taxon>Elateroidea</taxon>
        <taxon>Elateridae</taxon>
        <taxon>Agrypninae</taxon>
        <taxon>Pyrophorini</taxon>
        <taxon>Ignelater</taxon>
    </lineage>
</organism>
<name>A0A8K0GMM5_IGNLU</name>
<dbReference type="PANTHER" id="PTHR46600:SF11">
    <property type="entry name" value="THAP DOMAIN-CONTAINING PROTEIN 10"/>
    <property type="match status" value="1"/>
</dbReference>
<dbReference type="SUPFAM" id="SSF57716">
    <property type="entry name" value="Glucocorticoid receptor-like (DNA-binding domain)"/>
    <property type="match status" value="1"/>
</dbReference>
<protein>
    <recommendedName>
        <fullName evidence="8">THAP-type domain-containing protein</fullName>
    </recommendedName>
</protein>
<evidence type="ECO:0000256" key="2">
    <source>
        <dbReference type="ARBA" id="ARBA00022771"/>
    </source>
</evidence>
<evidence type="ECO:0000256" key="5">
    <source>
        <dbReference type="PROSITE-ProRule" id="PRU00309"/>
    </source>
</evidence>
<keyword evidence="6" id="KW-0175">Coiled coil</keyword>
<dbReference type="EMBL" id="VTPC01000450">
    <property type="protein sequence ID" value="KAF2905729.1"/>
    <property type="molecule type" value="Genomic_DNA"/>
</dbReference>
<evidence type="ECO:0000256" key="6">
    <source>
        <dbReference type="SAM" id="Coils"/>
    </source>
</evidence>
<evidence type="ECO:0000256" key="3">
    <source>
        <dbReference type="ARBA" id="ARBA00022833"/>
    </source>
</evidence>
<dbReference type="Gene3D" id="6.20.210.20">
    <property type="entry name" value="THAP domain"/>
    <property type="match status" value="1"/>
</dbReference>
<evidence type="ECO:0000256" key="7">
    <source>
        <dbReference type="SAM" id="MobiDB-lite"/>
    </source>
</evidence>